<dbReference type="InterPro" id="IPR011008">
    <property type="entry name" value="Dimeric_a/b-barrel"/>
</dbReference>
<dbReference type="Gene3D" id="3.30.70.1060">
    <property type="entry name" value="Dimeric alpha+beta barrel"/>
    <property type="match status" value="1"/>
</dbReference>
<dbReference type="Pfam" id="PF03795">
    <property type="entry name" value="YCII"/>
    <property type="match status" value="1"/>
</dbReference>
<sequence length="150" mass="16733">MKTTLLHCIFLIIPFLGFSQNPNYDKSLADSLGADDYGMKSYSLVMLKSGGGNIEDKSKVDSLFRGHLDNIGRLAKEGKIIVAGPVEKNDRNYRGIFIFDVQDKAKVAELLQTDPAIKADLLAYDIYNWYGSAALSVYLETHSKIEKIRP</sequence>
<proteinExistence type="inferred from homology"/>
<evidence type="ECO:0000313" key="4">
    <source>
        <dbReference type="Proteomes" id="UP000193804"/>
    </source>
</evidence>
<name>A0A1X7J9K7_9BACT</name>
<keyword evidence="4" id="KW-1185">Reference proteome</keyword>
<dbReference type="AlphaFoldDB" id="A0A1X7J9K7"/>
<dbReference type="RefSeq" id="WP_085516393.1">
    <property type="nucleotide sequence ID" value="NZ_FXAW01000002.1"/>
</dbReference>
<dbReference type="EMBL" id="FXAW01000002">
    <property type="protein sequence ID" value="SMG24497.1"/>
    <property type="molecule type" value="Genomic_DNA"/>
</dbReference>
<dbReference type="InterPro" id="IPR005545">
    <property type="entry name" value="YCII"/>
</dbReference>
<protein>
    <submittedName>
        <fullName evidence="3">YCII-related domain-containing protein</fullName>
    </submittedName>
</protein>
<dbReference type="OrthoDB" id="8481699at2"/>
<reference evidence="4" key="1">
    <citation type="submission" date="2017-04" db="EMBL/GenBank/DDBJ databases">
        <authorList>
            <person name="Varghese N."/>
            <person name="Submissions S."/>
        </authorList>
    </citation>
    <scope>NUCLEOTIDE SEQUENCE [LARGE SCALE GENOMIC DNA]</scope>
    <source>
        <strain evidence="4">DSM 4125</strain>
    </source>
</reference>
<feature type="domain" description="YCII-related" evidence="2">
    <location>
        <begin position="58"/>
        <end position="129"/>
    </location>
</feature>
<gene>
    <name evidence="3" type="ORF">SAMN05661096_01461</name>
</gene>
<organism evidence="3 4">
    <name type="scientific">Marivirga sericea</name>
    <dbReference type="NCBI Taxonomy" id="1028"/>
    <lineage>
        <taxon>Bacteria</taxon>
        <taxon>Pseudomonadati</taxon>
        <taxon>Bacteroidota</taxon>
        <taxon>Cytophagia</taxon>
        <taxon>Cytophagales</taxon>
        <taxon>Marivirgaceae</taxon>
        <taxon>Marivirga</taxon>
    </lineage>
</organism>
<comment type="similarity">
    <text evidence="1">Belongs to the YciI family.</text>
</comment>
<evidence type="ECO:0000259" key="2">
    <source>
        <dbReference type="Pfam" id="PF03795"/>
    </source>
</evidence>
<dbReference type="Proteomes" id="UP000193804">
    <property type="component" value="Unassembled WGS sequence"/>
</dbReference>
<accession>A0A1X7J9K7</accession>
<dbReference type="STRING" id="1028.SAMN05661096_01461"/>
<evidence type="ECO:0000313" key="3">
    <source>
        <dbReference type="EMBL" id="SMG24497.1"/>
    </source>
</evidence>
<evidence type="ECO:0000256" key="1">
    <source>
        <dbReference type="ARBA" id="ARBA00007689"/>
    </source>
</evidence>
<dbReference type="SUPFAM" id="SSF54909">
    <property type="entry name" value="Dimeric alpha+beta barrel"/>
    <property type="match status" value="1"/>
</dbReference>